<comment type="caution">
    <text evidence="1">The sequence shown here is derived from an EMBL/GenBank/DDBJ whole genome shotgun (WGS) entry which is preliminary data.</text>
</comment>
<gene>
    <name evidence="1" type="ORF">PECUL_23A012568</name>
</gene>
<sequence length="115" mass="13012">MEKTTNSNPYGVAIPHLVSQRDIMYIVFPPLPSLKPPVNTPTRPIKNIRYTYANATLDSACSRYNAHRKMGPHIISSQCHKIFTSPTQTLMILRPATNTKPMNRRPQHLAITPHP</sequence>
<evidence type="ECO:0000313" key="1">
    <source>
        <dbReference type="EMBL" id="CAH2330787.1"/>
    </source>
</evidence>
<dbReference type="Proteomes" id="UP001295444">
    <property type="component" value="Unassembled WGS sequence"/>
</dbReference>
<evidence type="ECO:0000313" key="2">
    <source>
        <dbReference type="Proteomes" id="UP001295444"/>
    </source>
</evidence>
<organism evidence="1 2">
    <name type="scientific">Pelobates cultripes</name>
    <name type="common">Western spadefoot toad</name>
    <dbReference type="NCBI Taxonomy" id="61616"/>
    <lineage>
        <taxon>Eukaryota</taxon>
        <taxon>Metazoa</taxon>
        <taxon>Chordata</taxon>
        <taxon>Craniata</taxon>
        <taxon>Vertebrata</taxon>
        <taxon>Euteleostomi</taxon>
        <taxon>Amphibia</taxon>
        <taxon>Batrachia</taxon>
        <taxon>Anura</taxon>
        <taxon>Pelobatoidea</taxon>
        <taxon>Pelobatidae</taxon>
        <taxon>Pelobates</taxon>
    </lineage>
</organism>
<dbReference type="AlphaFoldDB" id="A0AAD1TMJ9"/>
<accession>A0AAD1TMJ9</accession>
<dbReference type="EMBL" id="CAKOES020001292">
    <property type="protein sequence ID" value="CAH2330787.1"/>
    <property type="molecule type" value="Genomic_DNA"/>
</dbReference>
<reference evidence="1" key="1">
    <citation type="submission" date="2022-03" db="EMBL/GenBank/DDBJ databases">
        <authorList>
            <person name="Alioto T."/>
            <person name="Alioto T."/>
            <person name="Gomez Garrido J."/>
        </authorList>
    </citation>
    <scope>NUCLEOTIDE SEQUENCE</scope>
</reference>
<feature type="non-terminal residue" evidence="1">
    <location>
        <position position="115"/>
    </location>
</feature>
<proteinExistence type="predicted"/>
<protein>
    <submittedName>
        <fullName evidence="1">Uncharacterized protein</fullName>
    </submittedName>
</protein>
<name>A0AAD1TMJ9_PELCU</name>
<keyword evidence="2" id="KW-1185">Reference proteome</keyword>